<keyword evidence="2" id="KW-0916">Viral movement protein</keyword>
<proteinExistence type="predicted"/>
<dbReference type="GO" id="GO:0046740">
    <property type="term" value="P:transport of virus in host, cell to cell"/>
    <property type="evidence" value="ECO:0007669"/>
    <property type="project" value="UniProtKB-KW"/>
</dbReference>
<dbReference type="InterPro" id="IPR001964">
    <property type="entry name" value="Luteo_VPG"/>
</dbReference>
<reference evidence="4" key="1">
    <citation type="submission" date="2013-11" db="EMBL/GenBank/DDBJ databases">
        <authorList>
            <person name="Silva A.K.F."/>
            <person name="Franca T.S."/>
            <person name="Romanel E."/>
            <person name="Vaslin M.F.S."/>
        </authorList>
    </citation>
    <scope>NUCLEOTIDE SEQUENCE</scope>
    <source>
        <strain evidence="4">DeltaOpal</strain>
    </source>
</reference>
<dbReference type="Pfam" id="PF01659">
    <property type="entry name" value="Luteo_Vpg"/>
    <property type="match status" value="1"/>
</dbReference>
<accession>A0A0F6NWT3</accession>
<evidence type="ECO:0000256" key="2">
    <source>
        <dbReference type="ARBA" id="ARBA00023031"/>
    </source>
</evidence>
<organism evidence="4">
    <name type="scientific">Cotton atypical red leaf virus</name>
    <dbReference type="NCBI Taxonomy" id="1564916"/>
    <lineage>
        <taxon>Viruses</taxon>
        <taxon>Riboviria</taxon>
        <taxon>Orthornavirae</taxon>
        <taxon>Pisuviricota</taxon>
        <taxon>Pisoniviricetes</taxon>
        <taxon>Sobelivirales</taxon>
        <taxon>Solemoviridae</taxon>
        <taxon>Polerovirus</taxon>
        <taxon>Polerovirus CLDV</taxon>
        <taxon>Cotton leafroll dwarf virus</taxon>
    </lineage>
</organism>
<feature type="region of interest" description="Disordered" evidence="3">
    <location>
        <begin position="130"/>
        <end position="174"/>
    </location>
</feature>
<evidence type="ECO:0000256" key="3">
    <source>
        <dbReference type="SAM" id="MobiDB-lite"/>
    </source>
</evidence>
<evidence type="ECO:0000313" key="4">
    <source>
        <dbReference type="EMBL" id="AIU96353.1"/>
    </source>
</evidence>
<reference evidence="4" key="2">
    <citation type="journal article" date="2015" name="Arch. Virol.">
        <title>Complete genome sequences of two new virus isolates associated with cotton blue disease resistance breaking in Brazil.</title>
        <authorList>
            <person name="da Silva A.K."/>
            <person name="Romanel E."/>
            <person name="Silva Tda F."/>
            <person name="Castilhos Y."/>
            <person name="Schrago C.G."/>
            <person name="Galbieri R."/>
            <person name="Belot J.L."/>
            <person name="Vaslin M.F."/>
        </authorList>
    </citation>
    <scope>NUCLEOTIDE SEQUENCE</scope>
    <source>
        <strain evidence="4">DeltaOpal</strain>
    </source>
</reference>
<evidence type="ECO:0000256" key="1">
    <source>
        <dbReference type="ARBA" id="ARBA00022448"/>
    </source>
</evidence>
<sequence>MEEDDHVGATGVGKISQWLWSKPLGTHNAEDDEDEEVVIGQEDAFLEDQELQARHLFSQKTVSREVPQDQSRSGRLYQIARHSAMECSRPTMNIRSQWSYWSSSPRPLQHPPVPSLTKWIHTVNCQPYPPRLTNSESPRMGGSNLRRLSSMDRNGMTPPRTSSESYTKAMVPRR</sequence>
<gene>
    <name evidence="4" type="primary">ORF4</name>
</gene>
<dbReference type="PRINTS" id="PR00912">
    <property type="entry name" value="LVIRUSORF5"/>
</dbReference>
<name>A0A0F6NWT3_9VIRU</name>
<protein>
    <submittedName>
        <fullName evidence="4">p4</fullName>
    </submittedName>
</protein>
<dbReference type="EMBL" id="KF906261">
    <property type="protein sequence ID" value="AIU96353.1"/>
    <property type="molecule type" value="Genomic_RNA"/>
</dbReference>
<keyword evidence="1" id="KW-0813">Transport</keyword>